<reference evidence="2" key="1">
    <citation type="journal article" date="2022" name="bioRxiv">
        <title>Genomics of Preaxostyla Flagellates Illuminates Evolutionary Transitions and the Path Towards Mitochondrial Loss.</title>
        <authorList>
            <person name="Novak L.V.F."/>
            <person name="Treitli S.C."/>
            <person name="Pyrih J."/>
            <person name="Halakuc P."/>
            <person name="Pipaliya S.V."/>
            <person name="Vacek V."/>
            <person name="Brzon O."/>
            <person name="Soukal P."/>
            <person name="Eme L."/>
            <person name="Dacks J.B."/>
            <person name="Karnkowska A."/>
            <person name="Elias M."/>
            <person name="Hampl V."/>
        </authorList>
    </citation>
    <scope>NUCLEOTIDE SEQUENCE</scope>
    <source>
        <strain evidence="2">RCP-MX</strain>
    </source>
</reference>
<sequence length="244" mass="26283">MLSYYFREDSNYTHKSCTLHPATANLIRRIHALSPVVMAPASPRGTAPVSPRGPIATPVSPRVTAPSSPGTPSAEPLAPSQPSTPTENIRWKDFYGHVERMIRQMGFHVSVGLVCGCFLKDFFTIHTDADLVLCFLNESIDIDCKQVTAIKNTISPDLAEQIFQATRYCDFSTGFPIAGLPPPPHSPSLSPSMSPQSAHGQIGALHVPTSVLSTPPPMPPLSLAPMHPPCPRPAHPHPPPSPKN</sequence>
<evidence type="ECO:0000256" key="1">
    <source>
        <dbReference type="SAM" id="MobiDB-lite"/>
    </source>
</evidence>
<feature type="region of interest" description="Disordered" evidence="1">
    <location>
        <begin position="41"/>
        <end position="85"/>
    </location>
</feature>
<dbReference type="EMBL" id="JAPMOS010000013">
    <property type="protein sequence ID" value="KAJ4460374.1"/>
    <property type="molecule type" value="Genomic_DNA"/>
</dbReference>
<comment type="caution">
    <text evidence="2">The sequence shown here is derived from an EMBL/GenBank/DDBJ whole genome shotgun (WGS) entry which is preliminary data.</text>
</comment>
<name>A0ABQ8UMG3_9EUKA</name>
<evidence type="ECO:0008006" key="4">
    <source>
        <dbReference type="Google" id="ProtNLM"/>
    </source>
</evidence>
<proteinExistence type="predicted"/>
<gene>
    <name evidence="2" type="ORF">PAPYR_3392</name>
</gene>
<evidence type="ECO:0000313" key="3">
    <source>
        <dbReference type="Proteomes" id="UP001141327"/>
    </source>
</evidence>
<feature type="region of interest" description="Disordered" evidence="1">
    <location>
        <begin position="180"/>
        <end position="244"/>
    </location>
</feature>
<organism evidence="2 3">
    <name type="scientific">Paratrimastix pyriformis</name>
    <dbReference type="NCBI Taxonomy" id="342808"/>
    <lineage>
        <taxon>Eukaryota</taxon>
        <taxon>Metamonada</taxon>
        <taxon>Preaxostyla</taxon>
        <taxon>Paratrimastigidae</taxon>
        <taxon>Paratrimastix</taxon>
    </lineage>
</organism>
<evidence type="ECO:0000313" key="2">
    <source>
        <dbReference type="EMBL" id="KAJ4460374.1"/>
    </source>
</evidence>
<keyword evidence="3" id="KW-1185">Reference proteome</keyword>
<accession>A0ABQ8UMG3</accession>
<feature type="compositionally biased region" description="Pro residues" evidence="1">
    <location>
        <begin position="214"/>
        <end position="244"/>
    </location>
</feature>
<protein>
    <recommendedName>
        <fullName evidence="4">Polymerase nucleotidyl transferase domain-containing protein</fullName>
    </recommendedName>
</protein>
<dbReference type="Proteomes" id="UP001141327">
    <property type="component" value="Unassembled WGS sequence"/>
</dbReference>
<feature type="compositionally biased region" description="Low complexity" evidence="1">
    <location>
        <begin position="187"/>
        <end position="197"/>
    </location>
</feature>